<dbReference type="InterPro" id="IPR036390">
    <property type="entry name" value="WH_DNA-bd_sf"/>
</dbReference>
<keyword evidence="2" id="KW-0238">DNA-binding</keyword>
<reference evidence="5 6" key="1">
    <citation type="journal article" date="2024" name="Chem. Sci.">
        <title>Discovery of a lagriamide polyketide by integrated genome mining, isotopic labeling, and untargeted metabolomics.</title>
        <authorList>
            <person name="Fergusson C.H."/>
            <person name="Saulog J."/>
            <person name="Paulo B.S."/>
            <person name="Wilson D.M."/>
            <person name="Liu D.Y."/>
            <person name="Morehouse N.J."/>
            <person name="Waterworth S."/>
            <person name="Barkei J."/>
            <person name="Gray C.A."/>
            <person name="Kwan J.C."/>
            <person name="Eustaquio A.S."/>
            <person name="Linington R.G."/>
        </authorList>
    </citation>
    <scope>NUCLEOTIDE SEQUENCE [LARGE SCALE GENOMIC DNA]</scope>
    <source>
        <strain evidence="5 6">RL17-338-BIF-B</strain>
    </source>
</reference>
<dbReference type="SUPFAM" id="SSF48008">
    <property type="entry name" value="GntR ligand-binding domain-like"/>
    <property type="match status" value="1"/>
</dbReference>
<dbReference type="SMART" id="SM00345">
    <property type="entry name" value="HTH_GNTR"/>
    <property type="match status" value="1"/>
</dbReference>
<dbReference type="Pfam" id="PF07729">
    <property type="entry name" value="FCD"/>
    <property type="match status" value="1"/>
</dbReference>
<keyword evidence="6" id="KW-1185">Reference proteome</keyword>
<evidence type="ECO:0000313" key="6">
    <source>
        <dbReference type="Proteomes" id="UP001469089"/>
    </source>
</evidence>
<evidence type="ECO:0000256" key="3">
    <source>
        <dbReference type="ARBA" id="ARBA00023163"/>
    </source>
</evidence>
<organism evidence="5 6">
    <name type="scientific">Paraburkholderia acidicola</name>
    <dbReference type="NCBI Taxonomy" id="1912599"/>
    <lineage>
        <taxon>Bacteria</taxon>
        <taxon>Pseudomonadati</taxon>
        <taxon>Pseudomonadota</taxon>
        <taxon>Betaproteobacteria</taxon>
        <taxon>Burkholderiales</taxon>
        <taxon>Burkholderiaceae</taxon>
        <taxon>Paraburkholderia</taxon>
    </lineage>
</organism>
<dbReference type="RefSeq" id="WP_349544703.1">
    <property type="nucleotide sequence ID" value="NZ_JAOALG010000002.1"/>
</dbReference>
<dbReference type="PANTHER" id="PTHR43537">
    <property type="entry name" value="TRANSCRIPTIONAL REGULATOR, GNTR FAMILY"/>
    <property type="match status" value="1"/>
</dbReference>
<keyword evidence="1" id="KW-0805">Transcription regulation</keyword>
<name>A0ABV1LUE3_9BURK</name>
<comment type="caution">
    <text evidence="5">The sequence shown here is derived from an EMBL/GenBank/DDBJ whole genome shotgun (WGS) entry which is preliminary data.</text>
</comment>
<dbReference type="SUPFAM" id="SSF46785">
    <property type="entry name" value="Winged helix' DNA-binding domain"/>
    <property type="match status" value="1"/>
</dbReference>
<gene>
    <name evidence="5" type="ORF">N0A02_26230</name>
</gene>
<proteinExistence type="predicted"/>
<evidence type="ECO:0000256" key="2">
    <source>
        <dbReference type="ARBA" id="ARBA00023125"/>
    </source>
</evidence>
<protein>
    <submittedName>
        <fullName evidence="5">GntR family transcriptional regulator</fullName>
    </submittedName>
</protein>
<dbReference type="PROSITE" id="PS50949">
    <property type="entry name" value="HTH_GNTR"/>
    <property type="match status" value="1"/>
</dbReference>
<feature type="domain" description="HTH gntR-type" evidence="4">
    <location>
        <begin position="11"/>
        <end position="78"/>
    </location>
</feature>
<evidence type="ECO:0000313" key="5">
    <source>
        <dbReference type="EMBL" id="MEQ5842957.1"/>
    </source>
</evidence>
<dbReference type="SMART" id="SM00895">
    <property type="entry name" value="FCD"/>
    <property type="match status" value="1"/>
</dbReference>
<dbReference type="PANTHER" id="PTHR43537:SF51">
    <property type="entry name" value="HTH-TYPE TRANSCRIPTIONAL REGULATOR LGOR-RELATED"/>
    <property type="match status" value="1"/>
</dbReference>
<dbReference type="Gene3D" id="1.10.10.10">
    <property type="entry name" value="Winged helix-like DNA-binding domain superfamily/Winged helix DNA-binding domain"/>
    <property type="match status" value="1"/>
</dbReference>
<sequence>MDVKDLLTKGSHLFDQVHDLLWDMIIKGEIKPGERLKDSDWSVRLNLSRTPVREAMRKLQQEGVLLPLAAGGYQVRAVSNNDLSELYTCRAALESMATELASQRMKSQDLARLAETIYAADEAIDAEELDKAFALNSSFHKQILELADNGHLNFLSETLNKLVLFYRSALLNRVKSDPQLISAYQDRLRIKQDAHRAIVAAMVAGKHKEAGDLMREHVLLSITELTTQ</sequence>
<dbReference type="EMBL" id="JAOALG010000002">
    <property type="protein sequence ID" value="MEQ5842957.1"/>
    <property type="molecule type" value="Genomic_DNA"/>
</dbReference>
<accession>A0ABV1LUE3</accession>
<keyword evidence="3" id="KW-0804">Transcription</keyword>
<dbReference type="InterPro" id="IPR008920">
    <property type="entry name" value="TF_FadR/GntR_C"/>
</dbReference>
<dbReference type="Pfam" id="PF00392">
    <property type="entry name" value="GntR"/>
    <property type="match status" value="1"/>
</dbReference>
<dbReference type="InterPro" id="IPR011711">
    <property type="entry name" value="GntR_C"/>
</dbReference>
<dbReference type="Gene3D" id="1.20.120.530">
    <property type="entry name" value="GntR ligand-binding domain-like"/>
    <property type="match status" value="1"/>
</dbReference>
<evidence type="ECO:0000259" key="4">
    <source>
        <dbReference type="PROSITE" id="PS50949"/>
    </source>
</evidence>
<dbReference type="Proteomes" id="UP001469089">
    <property type="component" value="Unassembled WGS sequence"/>
</dbReference>
<dbReference type="InterPro" id="IPR036388">
    <property type="entry name" value="WH-like_DNA-bd_sf"/>
</dbReference>
<dbReference type="InterPro" id="IPR000524">
    <property type="entry name" value="Tscrpt_reg_HTH_GntR"/>
</dbReference>
<evidence type="ECO:0000256" key="1">
    <source>
        <dbReference type="ARBA" id="ARBA00023015"/>
    </source>
</evidence>